<dbReference type="SUPFAM" id="SSF102462">
    <property type="entry name" value="Peptidyl-tRNA hydrolase II"/>
    <property type="match status" value="1"/>
</dbReference>
<proteinExistence type="predicted"/>
<evidence type="ECO:0008006" key="3">
    <source>
        <dbReference type="Google" id="ProtNLM"/>
    </source>
</evidence>
<dbReference type="InterPro" id="IPR018988">
    <property type="entry name" value="DUF2000"/>
</dbReference>
<gene>
    <name evidence="1" type="ORF">SAMN05421803_12759</name>
</gene>
<dbReference type="EMBL" id="FQZK01000027">
    <property type="protein sequence ID" value="SHK67681.1"/>
    <property type="molecule type" value="Genomic_DNA"/>
</dbReference>
<dbReference type="OrthoDB" id="3692042at2"/>
<protein>
    <recommendedName>
        <fullName evidence="3">DUF2000 family protein</fullName>
    </recommendedName>
</protein>
<dbReference type="Pfam" id="PF09391">
    <property type="entry name" value="DUF2000"/>
    <property type="match status" value="1"/>
</dbReference>
<dbReference type="Gene3D" id="3.40.1490.10">
    <property type="entry name" value="Bit1"/>
    <property type="match status" value="1"/>
</dbReference>
<dbReference type="AlphaFoldDB" id="A0A1M6UEU5"/>
<sequence>MVVVGFNEVARMSRTYEEEYEAALARTPTEEIAHVRVALLGPRNVVTRFTKRLSLLR</sequence>
<reference evidence="1 2" key="1">
    <citation type="submission" date="2016-11" db="EMBL/GenBank/DDBJ databases">
        <authorList>
            <person name="Jaros S."/>
            <person name="Januszkiewicz K."/>
            <person name="Wedrychowicz H."/>
        </authorList>
    </citation>
    <scope>NUCLEOTIDE SEQUENCE [LARGE SCALE GENOMIC DNA]</scope>
    <source>
        <strain evidence="1 2">CGMCC 4.5723</strain>
    </source>
</reference>
<dbReference type="InterPro" id="IPR023476">
    <property type="entry name" value="Pep_tRNA_hydro_II_dom_sf"/>
</dbReference>
<evidence type="ECO:0000313" key="1">
    <source>
        <dbReference type="EMBL" id="SHK67681.1"/>
    </source>
</evidence>
<accession>A0A1M6UEU5</accession>
<keyword evidence="2" id="KW-1185">Reference proteome</keyword>
<evidence type="ECO:0000313" key="2">
    <source>
        <dbReference type="Proteomes" id="UP000184452"/>
    </source>
</evidence>
<name>A0A1M6UEU5_9ACTN</name>
<dbReference type="Proteomes" id="UP000184452">
    <property type="component" value="Unassembled WGS sequence"/>
</dbReference>
<organism evidence="1 2">
    <name type="scientific">Nocardiopsis flavescens</name>
    <dbReference type="NCBI Taxonomy" id="758803"/>
    <lineage>
        <taxon>Bacteria</taxon>
        <taxon>Bacillati</taxon>
        <taxon>Actinomycetota</taxon>
        <taxon>Actinomycetes</taxon>
        <taxon>Streptosporangiales</taxon>
        <taxon>Nocardiopsidaceae</taxon>
        <taxon>Nocardiopsis</taxon>
    </lineage>
</organism>